<accession>A0A7J7Z4P2</accession>
<dbReference type="EMBL" id="JABWUV010000003">
    <property type="protein sequence ID" value="KAF6369099.1"/>
    <property type="molecule type" value="Genomic_DNA"/>
</dbReference>
<evidence type="ECO:0000313" key="1">
    <source>
        <dbReference type="EMBL" id="KAF6369099.1"/>
    </source>
</evidence>
<comment type="caution">
    <text evidence="1">The sequence shown here is derived from an EMBL/GenBank/DDBJ whole genome shotgun (WGS) entry which is preliminary data.</text>
</comment>
<evidence type="ECO:0000313" key="2">
    <source>
        <dbReference type="Proteomes" id="UP000527355"/>
    </source>
</evidence>
<gene>
    <name evidence="1" type="ORF">mMyoMyo1_010504</name>
</gene>
<protein>
    <submittedName>
        <fullName evidence="1">Uncharacterized protein</fullName>
    </submittedName>
</protein>
<sequence>MSLCCQAHENGARKTYTQLTICRTERDKCVNKRDMKEYRIKSMINSAGKWAWQALGAGNINTGPEGFEIVVSDSADEKYPGICSQSHLFEKDWKNVEEPRLLKKHTHTHTHTHNRCVETQDEKGGKYVRLTLKGRAKSNYPN</sequence>
<name>A0A7J7Z4P2_MYOMY</name>
<dbReference type="AlphaFoldDB" id="A0A7J7Z4P2"/>
<proteinExistence type="predicted"/>
<reference evidence="1 2" key="1">
    <citation type="journal article" date="2020" name="Nature">
        <title>Six reference-quality genomes reveal evolution of bat adaptations.</title>
        <authorList>
            <person name="Jebb D."/>
            <person name="Huang Z."/>
            <person name="Pippel M."/>
            <person name="Hughes G.M."/>
            <person name="Lavrichenko K."/>
            <person name="Devanna P."/>
            <person name="Winkler S."/>
            <person name="Jermiin L.S."/>
            <person name="Skirmuntt E.C."/>
            <person name="Katzourakis A."/>
            <person name="Burkitt-Gray L."/>
            <person name="Ray D.A."/>
            <person name="Sullivan K.A.M."/>
            <person name="Roscito J.G."/>
            <person name="Kirilenko B.M."/>
            <person name="Davalos L.M."/>
            <person name="Corthals A.P."/>
            <person name="Power M.L."/>
            <person name="Jones G."/>
            <person name="Ransome R.D."/>
            <person name="Dechmann D.K.N."/>
            <person name="Locatelli A.G."/>
            <person name="Puechmaille S.J."/>
            <person name="Fedrigo O."/>
            <person name="Jarvis E.D."/>
            <person name="Hiller M."/>
            <person name="Vernes S.C."/>
            <person name="Myers E.W."/>
            <person name="Teeling E.C."/>
        </authorList>
    </citation>
    <scope>NUCLEOTIDE SEQUENCE [LARGE SCALE GENOMIC DNA]</scope>
    <source>
        <strain evidence="1">MMyoMyo1</strain>
        <tissue evidence="1">Flight muscle</tissue>
    </source>
</reference>
<keyword evidence="2" id="KW-1185">Reference proteome</keyword>
<organism evidence="1 2">
    <name type="scientific">Myotis myotis</name>
    <name type="common">Greater mouse-eared bat</name>
    <name type="synonym">Vespertilio myotis</name>
    <dbReference type="NCBI Taxonomy" id="51298"/>
    <lineage>
        <taxon>Eukaryota</taxon>
        <taxon>Metazoa</taxon>
        <taxon>Chordata</taxon>
        <taxon>Craniata</taxon>
        <taxon>Vertebrata</taxon>
        <taxon>Euteleostomi</taxon>
        <taxon>Mammalia</taxon>
        <taxon>Eutheria</taxon>
        <taxon>Laurasiatheria</taxon>
        <taxon>Chiroptera</taxon>
        <taxon>Yangochiroptera</taxon>
        <taxon>Vespertilionidae</taxon>
        <taxon>Myotis</taxon>
    </lineage>
</organism>
<dbReference type="Proteomes" id="UP000527355">
    <property type="component" value="Unassembled WGS sequence"/>
</dbReference>